<feature type="domain" description="PAS" evidence="20">
    <location>
        <begin position="257"/>
        <end position="327"/>
    </location>
</feature>
<evidence type="ECO:0000256" key="17">
    <source>
        <dbReference type="ARBA" id="ARBA00024827"/>
    </source>
</evidence>
<keyword evidence="7" id="KW-0963">Cytoplasm</keyword>
<keyword evidence="11" id="KW-0547">Nucleotide-binding</keyword>
<dbReference type="InterPro" id="IPR004358">
    <property type="entry name" value="Sig_transdc_His_kin-like_C"/>
</dbReference>
<keyword evidence="23" id="KW-1185">Reference proteome</keyword>
<keyword evidence="8" id="KW-0597">Phosphoprotein</keyword>
<evidence type="ECO:0000259" key="19">
    <source>
        <dbReference type="PROSITE" id="PS50109"/>
    </source>
</evidence>
<protein>
    <recommendedName>
        <fullName evidence="5">Oxygen sensor histidine kinase NreB</fullName>
        <ecNumber evidence="4">2.7.13.3</ecNumber>
    </recommendedName>
    <alternativeName>
        <fullName evidence="18">Nitrogen regulation protein B</fullName>
    </alternativeName>
</protein>
<evidence type="ECO:0000256" key="7">
    <source>
        <dbReference type="ARBA" id="ARBA00022490"/>
    </source>
</evidence>
<keyword evidence="13" id="KW-0067">ATP-binding</keyword>
<evidence type="ECO:0000256" key="14">
    <source>
        <dbReference type="ARBA" id="ARBA00023004"/>
    </source>
</evidence>
<dbReference type="Gene3D" id="1.20.5.1930">
    <property type="match status" value="1"/>
</dbReference>
<dbReference type="CDD" id="cd16917">
    <property type="entry name" value="HATPase_UhpB-NarQ-NarX-like"/>
    <property type="match status" value="1"/>
</dbReference>
<feature type="domain" description="PAS" evidence="20">
    <location>
        <begin position="27"/>
        <end position="56"/>
    </location>
</feature>
<dbReference type="Gene3D" id="3.30.565.10">
    <property type="entry name" value="Histidine kinase-like ATPase, C-terminal domain"/>
    <property type="match status" value="1"/>
</dbReference>
<evidence type="ECO:0000259" key="20">
    <source>
        <dbReference type="PROSITE" id="PS50112"/>
    </source>
</evidence>
<organism evidence="22 23">
    <name type="scientific">Flaviaesturariibacter amylovorans</name>
    <dbReference type="NCBI Taxonomy" id="1084520"/>
    <lineage>
        <taxon>Bacteria</taxon>
        <taxon>Pseudomonadati</taxon>
        <taxon>Bacteroidota</taxon>
        <taxon>Chitinophagia</taxon>
        <taxon>Chitinophagales</taxon>
        <taxon>Chitinophagaceae</taxon>
        <taxon>Flaviaestuariibacter</taxon>
    </lineage>
</organism>
<evidence type="ECO:0000256" key="15">
    <source>
        <dbReference type="ARBA" id="ARBA00023012"/>
    </source>
</evidence>
<evidence type="ECO:0000313" key="22">
    <source>
        <dbReference type="EMBL" id="GAA4325589.1"/>
    </source>
</evidence>
<dbReference type="Pfam" id="PF08447">
    <property type="entry name" value="PAS_3"/>
    <property type="match status" value="1"/>
</dbReference>
<dbReference type="RefSeq" id="WP_345254530.1">
    <property type="nucleotide sequence ID" value="NZ_BAABGY010000006.1"/>
</dbReference>
<dbReference type="InterPro" id="IPR003594">
    <property type="entry name" value="HATPase_dom"/>
</dbReference>
<dbReference type="Proteomes" id="UP001501725">
    <property type="component" value="Unassembled WGS sequence"/>
</dbReference>
<dbReference type="InterPro" id="IPR000700">
    <property type="entry name" value="PAS-assoc_C"/>
</dbReference>
<evidence type="ECO:0000259" key="21">
    <source>
        <dbReference type="PROSITE" id="PS50113"/>
    </source>
</evidence>
<dbReference type="PROSITE" id="PS50109">
    <property type="entry name" value="HIS_KIN"/>
    <property type="match status" value="1"/>
</dbReference>
<dbReference type="InterPro" id="IPR000014">
    <property type="entry name" value="PAS"/>
</dbReference>
<dbReference type="Pfam" id="PF02518">
    <property type="entry name" value="HATPase_c"/>
    <property type="match status" value="1"/>
</dbReference>
<dbReference type="InterPro" id="IPR050482">
    <property type="entry name" value="Sensor_HK_TwoCompSys"/>
</dbReference>
<evidence type="ECO:0000256" key="12">
    <source>
        <dbReference type="ARBA" id="ARBA00022777"/>
    </source>
</evidence>
<dbReference type="InterPro" id="IPR036890">
    <property type="entry name" value="HATPase_C_sf"/>
</dbReference>
<proteinExistence type="predicted"/>
<keyword evidence="9" id="KW-0808">Transferase</keyword>
<dbReference type="Pfam" id="PF13426">
    <property type="entry name" value="PAS_9"/>
    <property type="match status" value="1"/>
</dbReference>
<evidence type="ECO:0000256" key="10">
    <source>
        <dbReference type="ARBA" id="ARBA00022723"/>
    </source>
</evidence>
<dbReference type="SUPFAM" id="SSF55785">
    <property type="entry name" value="PYP-like sensor domain (PAS domain)"/>
    <property type="match status" value="3"/>
</dbReference>
<keyword evidence="12" id="KW-0418">Kinase</keyword>
<comment type="cofactor">
    <cofactor evidence="2">
        <name>[4Fe-4S] cluster</name>
        <dbReference type="ChEBI" id="CHEBI:49883"/>
    </cofactor>
</comment>
<comment type="function">
    <text evidence="17">Member of the two-component regulatory system NreB/NreC involved in the control of dissimilatory nitrate/nitrite reduction in response to oxygen. NreB functions as a direct oxygen sensor histidine kinase which is autophosphorylated, in the absence of oxygen, probably at the conserved histidine residue, and transfers its phosphate group probably to a conserved aspartate residue of NreC. NreB/NreC activates the expression of the nitrate (narGHJI) and nitrite (nir) reductase operons, as well as the putative nitrate transporter gene narT.</text>
</comment>
<evidence type="ECO:0000256" key="11">
    <source>
        <dbReference type="ARBA" id="ARBA00022741"/>
    </source>
</evidence>
<keyword evidence="16" id="KW-0411">Iron-sulfur</keyword>
<name>A0ABP8GKC0_9BACT</name>
<sequence>MIHALPPLLQRSLASLAPGATDDAAAFTLDRQWQVTHWNAAAASLFGREAHDTIGQPLWQAFPDTFDAAFYQQCVDAAGLARPVHFEYEGAGRWLDCIVYPCSDGLTCVLEDISAPKAEAARVAQLHDIYRNVFQATSDAIWHWNLDEDFVFRHGEHFRKQFGYDIVDTVFPTALWHEVVHPDDMQRVLRNLETVLADPAQPHWSDQYRYKRSDGSFAHVLDTGYILRDDTGRARTMIGALRDITETELAKQALLESRNQYQQLFDSSPLAKWIYDERTLRILEVNRAALKQYGYTREAFLQLNLLDLHPKKEQRRVLQLSRAGKRSDARYEGRWHHLHRDGSVAAVEIASTGITYEGTDATIAVVHDITEQLRLQDTMLREKILRQKELTRVILNTQEKERHEIATELHDNINQVLTTIKLYLEIALTDEAARPALIEKSYRQTQAVINEIRSLCRTIIAPTHTEPCLVHNIRDLIASYEPVAPFTVHFDAAPDFPALPPEMSLTLFRITQEALNNVVKYAGAQNIWITLSAKKGCVRLKVRDDGAGFQPARRRKGVGITNMQNRASLYGGRATISSAPGLGCTLEVELPVPAPATTDVRTTSA</sequence>
<dbReference type="InterPro" id="IPR035965">
    <property type="entry name" value="PAS-like_dom_sf"/>
</dbReference>
<gene>
    <name evidence="22" type="ORF">GCM10023184_13660</name>
</gene>
<reference evidence="23" key="1">
    <citation type="journal article" date="2019" name="Int. J. Syst. Evol. Microbiol.">
        <title>The Global Catalogue of Microorganisms (GCM) 10K type strain sequencing project: providing services to taxonomists for standard genome sequencing and annotation.</title>
        <authorList>
            <consortium name="The Broad Institute Genomics Platform"/>
            <consortium name="The Broad Institute Genome Sequencing Center for Infectious Disease"/>
            <person name="Wu L."/>
            <person name="Ma J."/>
        </authorList>
    </citation>
    <scope>NUCLEOTIDE SEQUENCE [LARGE SCALE GENOMIC DNA]</scope>
    <source>
        <strain evidence="23">JCM 17919</strain>
    </source>
</reference>
<keyword evidence="10" id="KW-0479">Metal-binding</keyword>
<dbReference type="InterPro" id="IPR001610">
    <property type="entry name" value="PAC"/>
</dbReference>
<dbReference type="SMART" id="SM00086">
    <property type="entry name" value="PAC"/>
    <property type="match status" value="2"/>
</dbReference>
<dbReference type="PROSITE" id="PS50112">
    <property type="entry name" value="PAS"/>
    <property type="match status" value="2"/>
</dbReference>
<evidence type="ECO:0000256" key="18">
    <source>
        <dbReference type="ARBA" id="ARBA00030800"/>
    </source>
</evidence>
<evidence type="ECO:0000256" key="5">
    <source>
        <dbReference type="ARBA" id="ARBA00017322"/>
    </source>
</evidence>
<dbReference type="InterPro" id="IPR005467">
    <property type="entry name" value="His_kinase_dom"/>
</dbReference>
<comment type="caution">
    <text evidence="22">The sequence shown here is derived from an EMBL/GenBank/DDBJ whole genome shotgun (WGS) entry which is preliminary data.</text>
</comment>
<dbReference type="EMBL" id="BAABGY010000006">
    <property type="protein sequence ID" value="GAA4325589.1"/>
    <property type="molecule type" value="Genomic_DNA"/>
</dbReference>
<accession>A0ABP8GKC0</accession>
<evidence type="ECO:0000256" key="6">
    <source>
        <dbReference type="ARBA" id="ARBA00022485"/>
    </source>
</evidence>
<dbReference type="SUPFAM" id="SSF55874">
    <property type="entry name" value="ATPase domain of HSP90 chaperone/DNA topoisomerase II/histidine kinase"/>
    <property type="match status" value="1"/>
</dbReference>
<feature type="domain" description="PAC" evidence="21">
    <location>
        <begin position="204"/>
        <end position="256"/>
    </location>
</feature>
<dbReference type="PANTHER" id="PTHR24421:SF10">
    <property type="entry name" value="NITRATE_NITRITE SENSOR PROTEIN NARQ"/>
    <property type="match status" value="1"/>
</dbReference>
<dbReference type="InterPro" id="IPR013656">
    <property type="entry name" value="PAS_4"/>
</dbReference>
<keyword evidence="15" id="KW-0902">Two-component regulatory system</keyword>
<dbReference type="InterPro" id="IPR013655">
    <property type="entry name" value="PAS_fold_3"/>
</dbReference>
<dbReference type="Pfam" id="PF07730">
    <property type="entry name" value="HisKA_3"/>
    <property type="match status" value="1"/>
</dbReference>
<comment type="subcellular location">
    <subcellularLocation>
        <location evidence="3">Cytoplasm</location>
    </subcellularLocation>
</comment>
<dbReference type="PROSITE" id="PS50113">
    <property type="entry name" value="PAC"/>
    <property type="match status" value="1"/>
</dbReference>
<dbReference type="EC" id="2.7.13.3" evidence="4"/>
<evidence type="ECO:0000256" key="2">
    <source>
        <dbReference type="ARBA" id="ARBA00001966"/>
    </source>
</evidence>
<dbReference type="PANTHER" id="PTHR24421">
    <property type="entry name" value="NITRATE/NITRITE SENSOR PROTEIN NARX-RELATED"/>
    <property type="match status" value="1"/>
</dbReference>
<dbReference type="Gene3D" id="3.30.450.20">
    <property type="entry name" value="PAS domain"/>
    <property type="match status" value="3"/>
</dbReference>
<dbReference type="SMART" id="SM00091">
    <property type="entry name" value="PAS"/>
    <property type="match status" value="3"/>
</dbReference>
<evidence type="ECO:0000256" key="3">
    <source>
        <dbReference type="ARBA" id="ARBA00004496"/>
    </source>
</evidence>
<evidence type="ECO:0000256" key="13">
    <source>
        <dbReference type="ARBA" id="ARBA00022840"/>
    </source>
</evidence>
<feature type="domain" description="Histidine kinase" evidence="19">
    <location>
        <begin position="404"/>
        <end position="594"/>
    </location>
</feature>
<keyword evidence="14" id="KW-0408">Iron</keyword>
<keyword evidence="6" id="KW-0004">4Fe-4S</keyword>
<evidence type="ECO:0000256" key="4">
    <source>
        <dbReference type="ARBA" id="ARBA00012438"/>
    </source>
</evidence>
<evidence type="ECO:0000256" key="9">
    <source>
        <dbReference type="ARBA" id="ARBA00022679"/>
    </source>
</evidence>
<evidence type="ECO:0000256" key="1">
    <source>
        <dbReference type="ARBA" id="ARBA00000085"/>
    </source>
</evidence>
<evidence type="ECO:0000256" key="8">
    <source>
        <dbReference type="ARBA" id="ARBA00022553"/>
    </source>
</evidence>
<dbReference type="CDD" id="cd00130">
    <property type="entry name" value="PAS"/>
    <property type="match status" value="3"/>
</dbReference>
<dbReference type="Pfam" id="PF08448">
    <property type="entry name" value="PAS_4"/>
    <property type="match status" value="1"/>
</dbReference>
<dbReference type="SMART" id="SM00387">
    <property type="entry name" value="HATPase_c"/>
    <property type="match status" value="1"/>
</dbReference>
<comment type="catalytic activity">
    <reaction evidence="1">
        <text>ATP + protein L-histidine = ADP + protein N-phospho-L-histidine.</text>
        <dbReference type="EC" id="2.7.13.3"/>
    </reaction>
</comment>
<dbReference type="InterPro" id="IPR011712">
    <property type="entry name" value="Sig_transdc_His_kin_sub3_dim/P"/>
</dbReference>
<evidence type="ECO:0000313" key="23">
    <source>
        <dbReference type="Proteomes" id="UP001501725"/>
    </source>
</evidence>
<evidence type="ECO:0000256" key="16">
    <source>
        <dbReference type="ARBA" id="ARBA00023014"/>
    </source>
</evidence>
<dbReference type="NCBIfam" id="TIGR00229">
    <property type="entry name" value="sensory_box"/>
    <property type="match status" value="2"/>
</dbReference>
<dbReference type="PRINTS" id="PR00344">
    <property type="entry name" value="BCTRLSENSOR"/>
</dbReference>